<accession>A0A347WJ95</accession>
<dbReference type="Pfam" id="PF01926">
    <property type="entry name" value="MMR_HSR1"/>
    <property type="match status" value="1"/>
</dbReference>
<evidence type="ECO:0000313" key="2">
    <source>
        <dbReference type="EMBL" id="AXY25152.1"/>
    </source>
</evidence>
<dbReference type="CDD" id="cd01855">
    <property type="entry name" value="YqeH"/>
    <property type="match status" value="1"/>
</dbReference>
<dbReference type="InterPro" id="IPR048422">
    <property type="entry name" value="NOA1/YqeH-like_C"/>
</dbReference>
<evidence type="ECO:0000313" key="3">
    <source>
        <dbReference type="Proteomes" id="UP000263232"/>
    </source>
</evidence>
<reference evidence="2 3" key="1">
    <citation type="submission" date="2017-09" db="EMBL/GenBank/DDBJ databases">
        <title>Complete genome sequence of Oxytococcus suis strain ZY16052.</title>
        <authorList>
            <person name="Li F."/>
        </authorList>
    </citation>
    <scope>NUCLEOTIDE SEQUENCE [LARGE SCALE GENOMIC DNA]</scope>
    <source>
        <strain evidence="2 3">ZY16052</strain>
    </source>
</reference>
<dbReference type="InterPro" id="IPR006073">
    <property type="entry name" value="GTP-bd"/>
</dbReference>
<dbReference type="EMBL" id="CP023434">
    <property type="protein sequence ID" value="AXY25152.1"/>
    <property type="molecule type" value="Genomic_DNA"/>
</dbReference>
<dbReference type="SUPFAM" id="SSF52540">
    <property type="entry name" value="P-loop containing nucleoside triphosphate hydrolases"/>
    <property type="match status" value="1"/>
</dbReference>
<dbReference type="KEGG" id="abae:CL176_03405"/>
<dbReference type="InterPro" id="IPR019988">
    <property type="entry name" value="GTP-bd_ribosome_bgen_YqeH"/>
</dbReference>
<dbReference type="Proteomes" id="UP000263232">
    <property type="component" value="Chromosome"/>
</dbReference>
<dbReference type="NCBIfam" id="TIGR03597">
    <property type="entry name" value="GTPase_YqeH"/>
    <property type="match status" value="1"/>
</dbReference>
<evidence type="ECO:0000259" key="1">
    <source>
        <dbReference type="PROSITE" id="PS51721"/>
    </source>
</evidence>
<gene>
    <name evidence="2" type="ORF">CL176_03405</name>
</gene>
<dbReference type="PROSITE" id="PS51721">
    <property type="entry name" value="G_CP"/>
    <property type="match status" value="1"/>
</dbReference>
<dbReference type="GO" id="GO:0005525">
    <property type="term" value="F:GTP binding"/>
    <property type="evidence" value="ECO:0007669"/>
    <property type="project" value="InterPro"/>
</dbReference>
<feature type="domain" description="CP-type G" evidence="1">
    <location>
        <begin position="72"/>
        <end position="235"/>
    </location>
</feature>
<dbReference type="Pfam" id="PF21516">
    <property type="entry name" value="YqeH-like_C"/>
    <property type="match status" value="1"/>
</dbReference>
<dbReference type="OrthoDB" id="9773841at2"/>
<dbReference type="PANTHER" id="PTHR46434:SF1">
    <property type="entry name" value="GENETIC INTERACTOR OF PROHIBITINS 3, MITOCHONDRIAL"/>
    <property type="match status" value="1"/>
</dbReference>
<proteinExistence type="predicted"/>
<dbReference type="InterPro" id="IPR027417">
    <property type="entry name" value="P-loop_NTPase"/>
</dbReference>
<dbReference type="AlphaFoldDB" id="A0A347WJ95"/>
<name>A0A347WJ95_9LACT</name>
<dbReference type="PANTHER" id="PTHR46434">
    <property type="entry name" value="GENETIC INTERACTOR OF PROHIBITINS 3, MITOCHONDRIAL"/>
    <property type="match status" value="1"/>
</dbReference>
<sequence length="375" mass="42486">METGGIRLSDTNYQCIGCGVMIQTQTPEAKGYLPQSALNKGIERGEFYCQRCFRLRHYNELQDVELDEDDFLAQLDQISEDDAYVIHVLDVFDIEGSIISGLPRFIGQQPFAVAVNKVDLLPKSVKLPRLRHWVEQVLHRNGLKPEEVILVSASKGHHLENLTKVIEREVHKRNVYMVGVTNVGKSTLINRLIQHYGGDKEVITTSDTPGTTLDQIQIPLTDNYSLIDTPGLIRSNQMSYYLSREEMAQVLPRKQLKPRTFQLNPEQTLFLAGLARIDFLEGAKTAFTFYVSNDLYLHRTKLEQADTIYTKHVGDMLRPPGKPEALPELISRRIRLEADQDIAISGLGWFTVNQAVELDVWLPKGVGMSIRPAML</sequence>
<keyword evidence="3" id="KW-1185">Reference proteome</keyword>
<protein>
    <submittedName>
        <fullName evidence="2">Ribosome biogenesis GTPase YqeH</fullName>
    </submittedName>
</protein>
<dbReference type="InterPro" id="IPR030378">
    <property type="entry name" value="G_CP_dom"/>
</dbReference>
<organism evidence="2 3">
    <name type="scientific">Suicoccus acidiformans</name>
    <dbReference type="NCBI Taxonomy" id="2036206"/>
    <lineage>
        <taxon>Bacteria</taxon>
        <taxon>Bacillati</taxon>
        <taxon>Bacillota</taxon>
        <taxon>Bacilli</taxon>
        <taxon>Lactobacillales</taxon>
        <taxon>Aerococcaceae</taxon>
        <taxon>Suicoccus</taxon>
    </lineage>
</organism>
<dbReference type="InterPro" id="IPR050896">
    <property type="entry name" value="Mito_lipid_metab_GTPase"/>
</dbReference>
<dbReference type="Gene3D" id="3.40.50.300">
    <property type="entry name" value="P-loop containing nucleotide triphosphate hydrolases"/>
    <property type="match status" value="1"/>
</dbReference>
<dbReference type="RefSeq" id="WP_118990067.1">
    <property type="nucleotide sequence ID" value="NZ_CP023434.1"/>
</dbReference>